<dbReference type="AlphaFoldDB" id="F2TZR9"/>
<dbReference type="EMBL" id="GL832957">
    <property type="protein sequence ID" value="EGD79093.1"/>
    <property type="molecule type" value="Genomic_DNA"/>
</dbReference>
<sequence length="172" mass="18586">MAEEAGKHGSGGSEHRHRAQAFVKAFNHALSKTIEAASWSTVTAQFSELIPAESAAYLGDLYTQFLSNVERCTSAGDVADATHTAAKAELESRLQGTLGALRERNAQLEAEIARLKQEQKHNQQSQPQAEQADTLTQAGPFSKKLAQVARVADAEASPARQEELEVFLGQLK</sequence>
<feature type="region of interest" description="Disordered" evidence="1">
    <location>
        <begin position="116"/>
        <end position="137"/>
    </location>
</feature>
<dbReference type="InParanoid" id="F2TZR9"/>
<reference evidence="2" key="1">
    <citation type="submission" date="2009-08" db="EMBL/GenBank/DDBJ databases">
        <title>Annotation of Salpingoeca rosetta.</title>
        <authorList>
            <consortium name="The Broad Institute Genome Sequencing Platform"/>
            <person name="Russ C."/>
            <person name="Cuomo C."/>
            <person name="Burger G."/>
            <person name="Gray M.W."/>
            <person name="Holland P.W.H."/>
            <person name="King N."/>
            <person name="Lang F.B.F."/>
            <person name="Roger A.J."/>
            <person name="Ruiz-Trillo I."/>
            <person name="Young S.K."/>
            <person name="Zeng Q."/>
            <person name="Gargeya S."/>
            <person name="Alvarado L."/>
            <person name="Berlin A."/>
            <person name="Chapman S.B."/>
            <person name="Chen Z."/>
            <person name="Freedman E."/>
            <person name="Gellesch M."/>
            <person name="Goldberg J."/>
            <person name="Griggs A."/>
            <person name="Gujja S."/>
            <person name="Heilman E."/>
            <person name="Heiman D."/>
            <person name="Howarth C."/>
            <person name="Mehta T."/>
            <person name="Neiman D."/>
            <person name="Pearson M."/>
            <person name="Roberts A."/>
            <person name="Saif S."/>
            <person name="Shea T."/>
            <person name="Shenoy N."/>
            <person name="Sisk P."/>
            <person name="Stolte C."/>
            <person name="Sykes S."/>
            <person name="White J."/>
            <person name="Yandava C."/>
            <person name="Haas B."/>
            <person name="Nusbaum C."/>
            <person name="Birren B."/>
        </authorList>
    </citation>
    <scope>NUCLEOTIDE SEQUENCE [LARGE SCALE GENOMIC DNA]</scope>
    <source>
        <strain evidence="2">ATCC 50818</strain>
    </source>
</reference>
<protein>
    <submittedName>
        <fullName evidence="2">Uncharacterized protein</fullName>
    </submittedName>
</protein>
<dbReference type="Proteomes" id="UP000007799">
    <property type="component" value="Unassembled WGS sequence"/>
</dbReference>
<evidence type="ECO:0000313" key="2">
    <source>
        <dbReference type="EMBL" id="EGD79093.1"/>
    </source>
</evidence>
<dbReference type="RefSeq" id="XP_004998049.1">
    <property type="nucleotide sequence ID" value="XM_004997992.1"/>
</dbReference>
<feature type="compositionally biased region" description="Polar residues" evidence="1">
    <location>
        <begin position="122"/>
        <end position="137"/>
    </location>
</feature>
<accession>F2TZR9</accession>
<gene>
    <name evidence="2" type="ORF">PTSG_02060</name>
</gene>
<name>F2TZR9_SALR5</name>
<evidence type="ECO:0000256" key="1">
    <source>
        <dbReference type="SAM" id="MobiDB-lite"/>
    </source>
</evidence>
<organism evidence="3">
    <name type="scientific">Salpingoeca rosetta (strain ATCC 50818 / BSB-021)</name>
    <dbReference type="NCBI Taxonomy" id="946362"/>
    <lineage>
        <taxon>Eukaryota</taxon>
        <taxon>Choanoflagellata</taxon>
        <taxon>Craspedida</taxon>
        <taxon>Salpingoecidae</taxon>
        <taxon>Salpingoeca</taxon>
    </lineage>
</organism>
<dbReference type="GeneID" id="16078644"/>
<proteinExistence type="predicted"/>
<evidence type="ECO:0000313" key="3">
    <source>
        <dbReference type="Proteomes" id="UP000007799"/>
    </source>
</evidence>
<keyword evidence="3" id="KW-1185">Reference proteome</keyword>
<dbReference type="KEGG" id="sre:PTSG_02060"/>